<dbReference type="RefSeq" id="WP_144360707.1">
    <property type="nucleotide sequence ID" value="NZ_VMNH01000037.1"/>
</dbReference>
<dbReference type="OrthoDB" id="9836427at2"/>
<feature type="region of interest" description="Disordered" evidence="1">
    <location>
        <begin position="79"/>
        <end position="100"/>
    </location>
</feature>
<gene>
    <name evidence="3" type="ORF">FHP88_18905</name>
</gene>
<dbReference type="AlphaFoldDB" id="A0A557RRQ4"/>
<feature type="signal peptide" evidence="2">
    <location>
        <begin position="1"/>
        <end position="21"/>
    </location>
</feature>
<comment type="caution">
    <text evidence="3">The sequence shown here is derived from an EMBL/GenBank/DDBJ whole genome shotgun (WGS) entry which is preliminary data.</text>
</comment>
<feature type="compositionally biased region" description="Gly residues" evidence="1">
    <location>
        <begin position="79"/>
        <end position="98"/>
    </location>
</feature>
<organism evidence="3 4">
    <name type="scientific">Sedimenticola selenatireducens</name>
    <dbReference type="NCBI Taxonomy" id="191960"/>
    <lineage>
        <taxon>Bacteria</taxon>
        <taxon>Pseudomonadati</taxon>
        <taxon>Pseudomonadota</taxon>
        <taxon>Gammaproteobacteria</taxon>
        <taxon>Chromatiales</taxon>
        <taxon>Sedimenticolaceae</taxon>
        <taxon>Sedimenticola</taxon>
    </lineage>
</organism>
<proteinExistence type="predicted"/>
<protein>
    <submittedName>
        <fullName evidence="3">Uncharacterized protein</fullName>
    </submittedName>
</protein>
<evidence type="ECO:0000256" key="2">
    <source>
        <dbReference type="SAM" id="SignalP"/>
    </source>
</evidence>
<keyword evidence="4" id="KW-1185">Reference proteome</keyword>
<dbReference type="Proteomes" id="UP000316649">
    <property type="component" value="Unassembled WGS sequence"/>
</dbReference>
<keyword evidence="2" id="KW-0732">Signal</keyword>
<name>A0A557RRQ4_9GAMM</name>
<evidence type="ECO:0000313" key="3">
    <source>
        <dbReference type="EMBL" id="TVO67831.1"/>
    </source>
</evidence>
<sequence>MKRMFFITSLLYLGLALPVYSAEENSMSEVNHNLQVNFSGTWLLDKASSDDPEAKMKEIREMMRESRGMRGGMGSGFGRAKGGGMGGGHQGGGRGSSGGMLAASTSGLRSLISGAEVLELSHADPMLLITADGGPQQRLFTDFRGAVVSASSSVPQAVTTAGWEGDVLVIETTRDSNPTLLQRYHLNANTGQLEIITDFMPPSSSRNVSIKRFYDRVNVRAANAVGGAS</sequence>
<dbReference type="EMBL" id="VMNH01000037">
    <property type="protein sequence ID" value="TVO67831.1"/>
    <property type="molecule type" value="Genomic_DNA"/>
</dbReference>
<reference evidence="3 4" key="1">
    <citation type="submission" date="2019-07" db="EMBL/GenBank/DDBJ databases">
        <title>The pathways for chlorine oxyanion respiration interact through the shared metabolite chlorate.</title>
        <authorList>
            <person name="Barnum T.P."/>
            <person name="Cheng Y."/>
            <person name="Hill K.A."/>
            <person name="Lucas L.N."/>
            <person name="Carlson H.K."/>
            <person name="Coates J.D."/>
        </authorList>
    </citation>
    <scope>NUCLEOTIDE SEQUENCE [LARGE SCALE GENOMIC DNA]</scope>
    <source>
        <strain evidence="3 4">BK-1</strain>
    </source>
</reference>
<evidence type="ECO:0000256" key="1">
    <source>
        <dbReference type="SAM" id="MobiDB-lite"/>
    </source>
</evidence>
<evidence type="ECO:0000313" key="4">
    <source>
        <dbReference type="Proteomes" id="UP000316649"/>
    </source>
</evidence>
<feature type="chain" id="PRO_5021854372" evidence="2">
    <location>
        <begin position="22"/>
        <end position="229"/>
    </location>
</feature>
<accession>A0A557RRQ4</accession>